<comment type="similarity">
    <text evidence="2">Belongs to the threonine aldolase family.</text>
</comment>
<evidence type="ECO:0000256" key="3">
    <source>
        <dbReference type="ARBA" id="ARBA00011881"/>
    </source>
</evidence>
<evidence type="ECO:0000259" key="5">
    <source>
        <dbReference type="Pfam" id="PF01212"/>
    </source>
</evidence>
<reference evidence="6" key="1">
    <citation type="submission" date="2013-04" db="EMBL/GenBank/DDBJ databases">
        <title>The genome sequencing project of 58 acetic acid bacteria.</title>
        <authorList>
            <person name="Okamoto-Kainuma A."/>
            <person name="Ishikawa M."/>
            <person name="Umino S."/>
            <person name="Koizumi Y."/>
            <person name="Shiwa Y."/>
            <person name="Yoshikawa H."/>
            <person name="Matsutani M."/>
            <person name="Matsushita K."/>
        </authorList>
    </citation>
    <scope>NUCLEOTIDE SEQUENCE</scope>
    <source>
        <strain evidence="6">NBRC 106556</strain>
    </source>
</reference>
<dbReference type="EMBL" id="BAQB01000003">
    <property type="protein sequence ID" value="GBR44247.1"/>
    <property type="molecule type" value="Genomic_DNA"/>
</dbReference>
<dbReference type="Gene3D" id="3.40.640.10">
    <property type="entry name" value="Type I PLP-dependent aspartate aminotransferase-like (Major domain)"/>
    <property type="match status" value="1"/>
</dbReference>
<dbReference type="InterPro" id="IPR015424">
    <property type="entry name" value="PyrdxlP-dep_Trfase"/>
</dbReference>
<evidence type="ECO:0000256" key="2">
    <source>
        <dbReference type="ARBA" id="ARBA00006966"/>
    </source>
</evidence>
<dbReference type="PANTHER" id="PTHR48097:SF5">
    <property type="entry name" value="LOW SPECIFICITY L-THREONINE ALDOLASE"/>
    <property type="match status" value="1"/>
</dbReference>
<gene>
    <name evidence="6" type="ORF">AA106556_0363</name>
</gene>
<protein>
    <submittedName>
        <fullName evidence="6">Low-specificity threonine aldolase</fullName>
    </submittedName>
</protein>
<dbReference type="Gene3D" id="3.90.1150.10">
    <property type="entry name" value="Aspartate Aminotransferase, domain 1"/>
    <property type="match status" value="1"/>
</dbReference>
<dbReference type="RefSeq" id="WP_068173048.1">
    <property type="nucleotide sequence ID" value="NZ_BAQB01000003.1"/>
</dbReference>
<feature type="domain" description="Aromatic amino acid beta-eliminating lyase/threonine aldolase" evidence="5">
    <location>
        <begin position="9"/>
        <end position="301"/>
    </location>
</feature>
<keyword evidence="4" id="KW-0663">Pyridoxal phosphate</keyword>
<dbReference type="InterPro" id="IPR001597">
    <property type="entry name" value="ArAA_b-elim_lyase/Thr_aldolase"/>
</dbReference>
<dbReference type="Proteomes" id="UP001062443">
    <property type="component" value="Unassembled WGS sequence"/>
</dbReference>
<comment type="cofactor">
    <cofactor evidence="1">
        <name>pyridoxal 5'-phosphate</name>
        <dbReference type="ChEBI" id="CHEBI:597326"/>
    </cofactor>
</comment>
<keyword evidence="7" id="KW-1185">Reference proteome</keyword>
<organism evidence="6 7">
    <name type="scientific">Neokomagataea tanensis NBRC 106556</name>
    <dbReference type="NCBI Taxonomy" id="1223519"/>
    <lineage>
        <taxon>Bacteria</taxon>
        <taxon>Pseudomonadati</taxon>
        <taxon>Pseudomonadota</taxon>
        <taxon>Alphaproteobacteria</taxon>
        <taxon>Acetobacterales</taxon>
        <taxon>Acetobacteraceae</taxon>
        <taxon>Neokomagataea</taxon>
    </lineage>
</organism>
<comment type="caution">
    <text evidence="6">The sequence shown here is derived from an EMBL/GenBank/DDBJ whole genome shotgun (WGS) entry which is preliminary data.</text>
</comment>
<dbReference type="InterPro" id="IPR015421">
    <property type="entry name" value="PyrdxlP-dep_Trfase_major"/>
</dbReference>
<comment type="subunit">
    <text evidence="3">Homotetramer.</text>
</comment>
<dbReference type="InterPro" id="IPR015422">
    <property type="entry name" value="PyrdxlP-dep_Trfase_small"/>
</dbReference>
<evidence type="ECO:0000313" key="6">
    <source>
        <dbReference type="EMBL" id="GBR44247.1"/>
    </source>
</evidence>
<proteinExistence type="inferred from homology"/>
<evidence type="ECO:0000313" key="7">
    <source>
        <dbReference type="Proteomes" id="UP001062443"/>
    </source>
</evidence>
<sequence length="354" mass="38402">MPEDIRKNFSSDNVVRVCPEVMQALMEANNGSASAYGNDAHTDLLNTRFGDVFETEVAVFPIVTGTASNSLALSALVSPFGSVVCDQVAHIQNDEGGAPEFFMHGAKIVTIPSPNGIMQVDALQNIIHEKKAAGLLAPPIHALSLTQTNEWGIVYQPSHLAALSDAAHAEGLSVHLDGARLGNAIASLGCAPADTTWKAGIDVLTFGGTKNGAMAAEAVVFFLNERTRPYVQDFKRRIKRSGHLWSKHRYLSVQLLALLENDLWLHNATHANDMAQRLSIGLAQHPDITLPYPTESNEIFAALPETIIDTLEKAGFGFYRWTTPPHITGTIIRLVTSFDTRAEDVDAFLSHITI</sequence>
<accession>A0ABQ0QGT5</accession>
<name>A0ABQ0QGT5_9PROT</name>
<evidence type="ECO:0000256" key="4">
    <source>
        <dbReference type="ARBA" id="ARBA00022898"/>
    </source>
</evidence>
<dbReference type="SUPFAM" id="SSF53383">
    <property type="entry name" value="PLP-dependent transferases"/>
    <property type="match status" value="1"/>
</dbReference>
<evidence type="ECO:0000256" key="1">
    <source>
        <dbReference type="ARBA" id="ARBA00001933"/>
    </source>
</evidence>
<dbReference type="PANTHER" id="PTHR48097">
    <property type="entry name" value="L-THREONINE ALDOLASE-RELATED"/>
    <property type="match status" value="1"/>
</dbReference>
<dbReference type="Pfam" id="PF01212">
    <property type="entry name" value="Beta_elim_lyase"/>
    <property type="match status" value="1"/>
</dbReference>